<feature type="domain" description="Carbamoyltransferase" evidence="1">
    <location>
        <begin position="3"/>
        <end position="295"/>
    </location>
</feature>
<evidence type="ECO:0000313" key="2">
    <source>
        <dbReference type="EMBL" id="SVC58285.1"/>
    </source>
</evidence>
<dbReference type="Pfam" id="PF02543">
    <property type="entry name" value="Carbam_trans_N"/>
    <property type="match status" value="1"/>
</dbReference>
<name>A0A382ND81_9ZZZZ</name>
<dbReference type="PANTHER" id="PTHR34847:SF1">
    <property type="entry name" value="NODULATION PROTEIN U"/>
    <property type="match status" value="1"/>
</dbReference>
<dbReference type="AlphaFoldDB" id="A0A382ND81"/>
<dbReference type="SUPFAM" id="SSF53067">
    <property type="entry name" value="Actin-like ATPase domain"/>
    <property type="match status" value="1"/>
</dbReference>
<protein>
    <recommendedName>
        <fullName evidence="1">Carbamoyltransferase domain-containing protein</fullName>
    </recommendedName>
</protein>
<dbReference type="Gene3D" id="3.30.420.40">
    <property type="match status" value="2"/>
</dbReference>
<feature type="non-terminal residue" evidence="2">
    <location>
        <position position="326"/>
    </location>
</feature>
<accession>A0A382ND81</accession>
<dbReference type="InterPro" id="IPR043129">
    <property type="entry name" value="ATPase_NBD"/>
</dbReference>
<dbReference type="CDD" id="cd24033">
    <property type="entry name" value="ASKHA_NBD_NodU_CmcH-like_N"/>
    <property type="match status" value="1"/>
</dbReference>
<dbReference type="PANTHER" id="PTHR34847">
    <property type="entry name" value="NODULATION PROTEIN U"/>
    <property type="match status" value="1"/>
</dbReference>
<gene>
    <name evidence="2" type="ORF">METZ01_LOCUS311139</name>
</gene>
<evidence type="ECO:0000259" key="1">
    <source>
        <dbReference type="Pfam" id="PF02543"/>
    </source>
</evidence>
<sequence length="326" mass="36712">MIILGMHFGHDGAVSVIKDGEVLSYISRERTSRVKHAIGITTNELDLALAEAQIKVDDIDYCTVVSTQNMEILNGLINDFSISFDKHKDHTISSPLETLFKESNINISNLLSFQLKDLFQSEKLKNTLQYENFSKACPEKERVANNSLASTGYLDSYVMLERWKNGVSLKEMAMFNVSSFLENEKIKNGFHYPVSISLRGKSIAGYFINHHIAHAASCYYSSGFQDSAIITHDGFGNGFSYHSGLVLYGKDNNLYPLSPNHLSIGTLYKSVAIMLNLGGFGEGKLMGLAPYGKPHFFHQDFVENWFGVGRRFKRANQLSLWKEYCR</sequence>
<reference evidence="2" key="1">
    <citation type="submission" date="2018-05" db="EMBL/GenBank/DDBJ databases">
        <authorList>
            <person name="Lanie J.A."/>
            <person name="Ng W.-L."/>
            <person name="Kazmierczak K.M."/>
            <person name="Andrzejewski T.M."/>
            <person name="Davidsen T.M."/>
            <person name="Wayne K.J."/>
            <person name="Tettelin H."/>
            <person name="Glass J.I."/>
            <person name="Rusch D."/>
            <person name="Podicherti R."/>
            <person name="Tsui H.-C.T."/>
            <person name="Winkler M.E."/>
        </authorList>
    </citation>
    <scope>NUCLEOTIDE SEQUENCE</scope>
</reference>
<dbReference type="InterPro" id="IPR003696">
    <property type="entry name" value="Carbtransf_dom"/>
</dbReference>
<dbReference type="EMBL" id="UINC01099198">
    <property type="protein sequence ID" value="SVC58285.1"/>
    <property type="molecule type" value="Genomic_DNA"/>
</dbReference>
<organism evidence="2">
    <name type="scientific">marine metagenome</name>
    <dbReference type="NCBI Taxonomy" id="408172"/>
    <lineage>
        <taxon>unclassified sequences</taxon>
        <taxon>metagenomes</taxon>
        <taxon>ecological metagenomes</taxon>
    </lineage>
</organism>
<dbReference type="InterPro" id="IPR051338">
    <property type="entry name" value="NodU/CmcH_Carbamoyltrnsfr"/>
</dbReference>
<proteinExistence type="predicted"/>
<dbReference type="GO" id="GO:0003824">
    <property type="term" value="F:catalytic activity"/>
    <property type="evidence" value="ECO:0007669"/>
    <property type="project" value="InterPro"/>
</dbReference>